<accession>A0ABY4G1Q8</accession>
<organism evidence="1 2">
    <name type="scientific">Hymenobacter volaticus</name>
    <dbReference type="NCBI Taxonomy" id="2932254"/>
    <lineage>
        <taxon>Bacteria</taxon>
        <taxon>Pseudomonadati</taxon>
        <taxon>Bacteroidota</taxon>
        <taxon>Cytophagia</taxon>
        <taxon>Cytophagales</taxon>
        <taxon>Hymenobacteraceae</taxon>
        <taxon>Hymenobacter</taxon>
    </lineage>
</organism>
<protein>
    <submittedName>
        <fullName evidence="1">Uncharacterized protein</fullName>
    </submittedName>
</protein>
<dbReference type="Pfam" id="PF22075">
    <property type="entry name" value="DUF6939"/>
    <property type="match status" value="1"/>
</dbReference>
<proteinExistence type="predicted"/>
<dbReference type="EMBL" id="CP095061">
    <property type="protein sequence ID" value="UOQ64509.1"/>
    <property type="molecule type" value="Genomic_DNA"/>
</dbReference>
<gene>
    <name evidence="1" type="ORF">MUN86_13025</name>
</gene>
<reference evidence="1" key="1">
    <citation type="submission" date="2022-04" db="EMBL/GenBank/DDBJ databases">
        <title>Hymenobacter sp. isolated from the air.</title>
        <authorList>
            <person name="Won M."/>
            <person name="Lee C.-M."/>
            <person name="Woen H.-Y."/>
            <person name="Kwon S.-W."/>
        </authorList>
    </citation>
    <scope>NUCLEOTIDE SEQUENCE</scope>
    <source>
        <strain evidence="1">5420S-77</strain>
    </source>
</reference>
<evidence type="ECO:0000313" key="1">
    <source>
        <dbReference type="EMBL" id="UOQ64509.1"/>
    </source>
</evidence>
<keyword evidence="2" id="KW-1185">Reference proteome</keyword>
<dbReference type="RefSeq" id="WP_245118369.1">
    <property type="nucleotide sequence ID" value="NZ_CP095061.1"/>
</dbReference>
<evidence type="ECO:0000313" key="2">
    <source>
        <dbReference type="Proteomes" id="UP000830401"/>
    </source>
</evidence>
<dbReference type="Proteomes" id="UP000830401">
    <property type="component" value="Chromosome"/>
</dbReference>
<dbReference type="InterPro" id="IPR054219">
    <property type="entry name" value="DUF6939"/>
</dbReference>
<name>A0ABY4G1Q8_9BACT</name>
<sequence>MRIYIESRKKKIENIRKAYPEAEIIDVTSKGTLPFLKFSPFYPIGEIPVPFSEGFYAASIEGIWQGLKVFEGQDIDENKFTISNMKGLKRTVRSFGLPKGHRKGVHGTELLDYISARRQIYIPAYNWALDNNLQIELERLKELGLQKDLVLLDYETNDDIDNPLKPLSHASLIKYRLEGRSLL</sequence>